<sequence length="83" mass="8746">MALTSSLSEEPLADTAALTSALVMGTWNGFADDVADQRLDGLHLHCCEDQSSAPVVAVEHQVQWILNASSVGSSTSSSDLRDK</sequence>
<evidence type="ECO:0000313" key="1">
    <source>
        <dbReference type="EMBL" id="SES33906.1"/>
    </source>
</evidence>
<dbReference type="AlphaFoldDB" id="A0A1H9WIZ1"/>
<protein>
    <submittedName>
        <fullName evidence="1">Uncharacterized protein</fullName>
    </submittedName>
</protein>
<name>A0A1H9WIZ1_9CORY</name>
<proteinExistence type="predicted"/>
<dbReference type="EMBL" id="FOGQ01000024">
    <property type="protein sequence ID" value="SES33906.1"/>
    <property type="molecule type" value="Genomic_DNA"/>
</dbReference>
<dbReference type="Proteomes" id="UP000198929">
    <property type="component" value="Unassembled WGS sequence"/>
</dbReference>
<evidence type="ECO:0000313" key="2">
    <source>
        <dbReference type="Proteomes" id="UP000198929"/>
    </source>
</evidence>
<organism evidence="1 2">
    <name type="scientific">Corynebacterium cystitidis DSM 20524</name>
    <dbReference type="NCBI Taxonomy" id="1121357"/>
    <lineage>
        <taxon>Bacteria</taxon>
        <taxon>Bacillati</taxon>
        <taxon>Actinomycetota</taxon>
        <taxon>Actinomycetes</taxon>
        <taxon>Mycobacteriales</taxon>
        <taxon>Corynebacteriaceae</taxon>
        <taxon>Corynebacterium</taxon>
    </lineage>
</organism>
<accession>A0A1H9WIZ1</accession>
<gene>
    <name evidence="1" type="ORF">SAMN05661109_02762</name>
</gene>
<keyword evidence="2" id="KW-1185">Reference proteome</keyword>
<dbReference type="RefSeq" id="WP_092261063.1">
    <property type="nucleotide sequence ID" value="NZ_CP047199.1"/>
</dbReference>
<reference evidence="2" key="1">
    <citation type="submission" date="2016-10" db="EMBL/GenBank/DDBJ databases">
        <authorList>
            <person name="Varghese N."/>
            <person name="Submissions S."/>
        </authorList>
    </citation>
    <scope>NUCLEOTIDE SEQUENCE [LARGE SCALE GENOMIC DNA]</scope>
    <source>
        <strain evidence="2">DSM 20524</strain>
    </source>
</reference>